<dbReference type="GO" id="GO:0009424">
    <property type="term" value="C:bacterial-type flagellum hook"/>
    <property type="evidence" value="ECO:0007669"/>
    <property type="project" value="UniProtKB-UniRule"/>
</dbReference>
<dbReference type="Proteomes" id="UP000281955">
    <property type="component" value="Unassembled WGS sequence"/>
</dbReference>
<dbReference type="AlphaFoldDB" id="A0A420XTF3"/>
<evidence type="ECO:0000259" key="6">
    <source>
        <dbReference type="Pfam" id="PF02465"/>
    </source>
</evidence>
<comment type="similarity">
    <text evidence="1 5">Belongs to the FliD family.</text>
</comment>
<dbReference type="GO" id="GO:0009421">
    <property type="term" value="C:bacterial-type flagellum filament cap"/>
    <property type="evidence" value="ECO:0007669"/>
    <property type="project" value="InterPro"/>
</dbReference>
<dbReference type="GO" id="GO:0071973">
    <property type="term" value="P:bacterial-type flagellum-dependent cell motility"/>
    <property type="evidence" value="ECO:0007669"/>
    <property type="project" value="TreeGrafter"/>
</dbReference>
<name>A0A420XTF3_9ACTN</name>
<dbReference type="InterPro" id="IPR040026">
    <property type="entry name" value="FliD"/>
</dbReference>
<evidence type="ECO:0000256" key="3">
    <source>
        <dbReference type="ARBA" id="ARBA00023054"/>
    </source>
</evidence>
<reference evidence="8 9" key="1">
    <citation type="submission" date="2018-10" db="EMBL/GenBank/DDBJ databases">
        <title>Genomic Encyclopedia of Archaeal and Bacterial Type Strains, Phase II (KMG-II): from individual species to whole genera.</title>
        <authorList>
            <person name="Goeker M."/>
        </authorList>
    </citation>
    <scope>NUCLEOTIDE SEQUENCE [LARGE SCALE GENOMIC DNA]</scope>
    <source>
        <strain evidence="8 9">RP-AC37</strain>
    </source>
</reference>
<dbReference type="Pfam" id="PF02465">
    <property type="entry name" value="FliD_N"/>
    <property type="match status" value="1"/>
</dbReference>
<comment type="caution">
    <text evidence="8">The sequence shown here is derived from an EMBL/GenBank/DDBJ whole genome shotgun (WGS) entry which is preliminary data.</text>
</comment>
<dbReference type="PANTHER" id="PTHR30288">
    <property type="entry name" value="FLAGELLAR CAP/ASSEMBLY PROTEIN FLID"/>
    <property type="match status" value="1"/>
</dbReference>
<dbReference type="OrthoDB" id="5241527at2"/>
<proteinExistence type="inferred from homology"/>
<evidence type="ECO:0000256" key="2">
    <source>
        <dbReference type="ARBA" id="ARBA00011255"/>
    </source>
</evidence>
<keyword evidence="8" id="KW-0282">Flagellum</keyword>
<keyword evidence="9" id="KW-1185">Reference proteome</keyword>
<gene>
    <name evidence="8" type="ORF">CLV35_0563</name>
</gene>
<dbReference type="RefSeq" id="WP_121191870.1">
    <property type="nucleotide sequence ID" value="NZ_RBWV01000009.1"/>
</dbReference>
<dbReference type="GO" id="GO:0007155">
    <property type="term" value="P:cell adhesion"/>
    <property type="evidence" value="ECO:0007669"/>
    <property type="project" value="InterPro"/>
</dbReference>
<feature type="domain" description="Flagellar hook-associated protein 2 N-terminal" evidence="6">
    <location>
        <begin position="10"/>
        <end position="104"/>
    </location>
</feature>
<evidence type="ECO:0000256" key="5">
    <source>
        <dbReference type="RuleBase" id="RU362066"/>
    </source>
</evidence>
<sequence>MASGIDGLVSGLDTTSLINSLISAESTTQNQLKSRVSDQQLAISSYRTVNTSMSSLMTAAQAMSSSTALDVMSATSSSTDVAASVTSSAKAGTFDFKLLQTAKSEVQLSDSFGGLGDAATTGSAVTVTVGGKAMPDLTPKDSSLGSLVDAINGRSDLGLRAAAISMGDGTFRLQVSNSKTGEAGAFSLGGLTSAMTTTQPGQDAKIALAGASTAVVRSSTNTFSNVTPGLTFTVKPTAVANQDISLSVSQDADTVTSNMQKLVDAANAAISTITAQTKYDAANNKGSPLSGDFTVRQLSQQITSAIGLSATGGMSAADAGVQLSRDGKLTFDSAKFKATLASNPDGLKKLLGATATTDNPAITFSSATQRTQPGTYTVSVSALADSSTGAGVTGTISPVGKPALGTTGAGNVLTVTDLDSFGAGLSVNATATGTATITVNAGLAQRLANVAQAATDSSNGSLTRAINGRQSSVDDLNTQIASWDVRLADKKTSLQKQYSALEVALGKLKDQGNWLAGQLAGLG</sequence>
<evidence type="ECO:0000313" key="8">
    <source>
        <dbReference type="EMBL" id="RKS80142.1"/>
    </source>
</evidence>
<feature type="domain" description="Flagellar hook-associated protein 2 C-terminal" evidence="7">
    <location>
        <begin position="201"/>
        <end position="509"/>
    </location>
</feature>
<dbReference type="InterPro" id="IPR010809">
    <property type="entry name" value="FliD_C"/>
</dbReference>
<dbReference type="InParanoid" id="A0A420XTF3"/>
<dbReference type="GO" id="GO:0005576">
    <property type="term" value="C:extracellular region"/>
    <property type="evidence" value="ECO:0007669"/>
    <property type="project" value="UniProtKB-SubCell"/>
</dbReference>
<comment type="subcellular location">
    <subcellularLocation>
        <location evidence="5">Secreted</location>
    </subcellularLocation>
    <subcellularLocation>
        <location evidence="5">Bacterial flagellum</location>
    </subcellularLocation>
</comment>
<dbReference type="PANTHER" id="PTHR30288:SF0">
    <property type="entry name" value="FLAGELLAR HOOK-ASSOCIATED PROTEIN 2"/>
    <property type="match status" value="1"/>
</dbReference>
<keyword evidence="5" id="KW-0964">Secreted</keyword>
<protein>
    <recommendedName>
        <fullName evidence="5">Flagellar hook-associated protein 2</fullName>
        <shortName evidence="5">HAP2</shortName>
    </recommendedName>
    <alternativeName>
        <fullName evidence="5">Flagellar cap protein</fullName>
    </alternativeName>
</protein>
<accession>A0A420XTF3</accession>
<organism evidence="8 9">
    <name type="scientific">Motilibacter peucedani</name>
    <dbReference type="NCBI Taxonomy" id="598650"/>
    <lineage>
        <taxon>Bacteria</taxon>
        <taxon>Bacillati</taxon>
        <taxon>Actinomycetota</taxon>
        <taxon>Actinomycetes</taxon>
        <taxon>Motilibacterales</taxon>
        <taxon>Motilibacteraceae</taxon>
        <taxon>Motilibacter</taxon>
    </lineage>
</organism>
<dbReference type="InterPro" id="IPR003481">
    <property type="entry name" value="FliD_N"/>
</dbReference>
<keyword evidence="3" id="KW-0175">Coiled coil</keyword>
<dbReference type="EMBL" id="RBWV01000009">
    <property type="protein sequence ID" value="RKS80142.1"/>
    <property type="molecule type" value="Genomic_DNA"/>
</dbReference>
<evidence type="ECO:0000259" key="7">
    <source>
        <dbReference type="Pfam" id="PF07195"/>
    </source>
</evidence>
<keyword evidence="4 5" id="KW-0975">Bacterial flagellum</keyword>
<comment type="function">
    <text evidence="5">Required for morphogenesis and for the elongation of the flagellar filament by facilitating polymerization of the flagellin monomers at the tip of growing filament. Forms a capping structure, which prevents flagellin subunits (transported through the central channel of the flagellum) from leaking out without polymerization at the distal end.</text>
</comment>
<keyword evidence="8" id="KW-0966">Cell projection</keyword>
<comment type="subunit">
    <text evidence="2 5">Homopentamer.</text>
</comment>
<evidence type="ECO:0000256" key="1">
    <source>
        <dbReference type="ARBA" id="ARBA00009764"/>
    </source>
</evidence>
<evidence type="ECO:0000256" key="4">
    <source>
        <dbReference type="ARBA" id="ARBA00023143"/>
    </source>
</evidence>
<dbReference type="Pfam" id="PF07195">
    <property type="entry name" value="FliD_C"/>
    <property type="match status" value="1"/>
</dbReference>
<evidence type="ECO:0000313" key="9">
    <source>
        <dbReference type="Proteomes" id="UP000281955"/>
    </source>
</evidence>
<keyword evidence="8" id="KW-0969">Cilium</keyword>